<dbReference type="AlphaFoldDB" id="A0A1C4DJZ1"/>
<dbReference type="Proteomes" id="UP000194439">
    <property type="component" value="Unassembled WGS sequence"/>
</dbReference>
<organism evidence="1 2">
    <name type="scientific">Bacillus mobilis</name>
    <dbReference type="NCBI Taxonomy" id="2026190"/>
    <lineage>
        <taxon>Bacteria</taxon>
        <taxon>Bacillati</taxon>
        <taxon>Bacillota</taxon>
        <taxon>Bacilli</taxon>
        <taxon>Bacillales</taxon>
        <taxon>Bacillaceae</taxon>
        <taxon>Bacillus</taxon>
        <taxon>Bacillus cereus group</taxon>
    </lineage>
</organism>
<evidence type="ECO:0000313" key="2">
    <source>
        <dbReference type="Proteomes" id="UP000194439"/>
    </source>
</evidence>
<dbReference type="EMBL" id="FWZD01000026">
    <property type="protein sequence ID" value="SMD69062.1"/>
    <property type="molecule type" value="Genomic_DNA"/>
</dbReference>
<gene>
    <name evidence="1" type="ORF">BACERE00185_00351</name>
</gene>
<name>A0A1C4DJZ1_9BACI</name>
<accession>A0A1C4DJZ1</accession>
<reference evidence="2" key="1">
    <citation type="submission" date="2017-04" db="EMBL/GenBank/DDBJ databases">
        <authorList>
            <person name="Criscuolo A."/>
        </authorList>
    </citation>
    <scope>NUCLEOTIDE SEQUENCE [LARGE SCALE GENOMIC DNA]</scope>
</reference>
<protein>
    <submittedName>
        <fullName evidence="1">Uncharacterized protein</fullName>
    </submittedName>
</protein>
<evidence type="ECO:0000313" key="1">
    <source>
        <dbReference type="EMBL" id="SMD69062.1"/>
    </source>
</evidence>
<proteinExistence type="predicted"/>
<sequence length="47" mass="5463">MSIEKLAVSRVLRPARSMSKGSNERWFEYYRTTCPICGHQGWCSAIR</sequence>